<dbReference type="PANTHER" id="PTHR34676:SF8">
    <property type="entry name" value="TRANSMEMBRANE PROTEIN"/>
    <property type="match status" value="1"/>
</dbReference>
<dbReference type="Pfam" id="PF14223">
    <property type="entry name" value="Retrotran_gag_2"/>
    <property type="match status" value="1"/>
</dbReference>
<comment type="caution">
    <text evidence="1">The sequence shown here is derived from an EMBL/GenBank/DDBJ whole genome shotgun (WGS) entry which is preliminary data.</text>
</comment>
<protein>
    <submittedName>
        <fullName evidence="1">Gag-pol polyprotein</fullName>
    </submittedName>
</protein>
<evidence type="ECO:0000313" key="1">
    <source>
        <dbReference type="EMBL" id="MCI34362.1"/>
    </source>
</evidence>
<keyword evidence="2" id="KW-1185">Reference proteome</keyword>
<accession>A0A392RE05</accession>
<dbReference type="AlphaFoldDB" id="A0A392RE05"/>
<dbReference type="EMBL" id="LXQA010213014">
    <property type="protein sequence ID" value="MCI34362.1"/>
    <property type="molecule type" value="Genomic_DNA"/>
</dbReference>
<name>A0A392RE05_9FABA</name>
<dbReference type="PANTHER" id="PTHR34676">
    <property type="entry name" value="DUF4219 DOMAIN-CONTAINING PROTEIN-RELATED"/>
    <property type="match status" value="1"/>
</dbReference>
<sequence length="101" mass="11431">MIAFLKSLDSRIWKAFLKGWDHPKIKDANGVDTAELKPEEEWSATEDTLALGNSKALNVLFNGVDKNMFRLIKNCTVAKDAWEILKTTHEGTTKVKISRLQ</sequence>
<feature type="non-terminal residue" evidence="1">
    <location>
        <position position="101"/>
    </location>
</feature>
<evidence type="ECO:0000313" key="2">
    <source>
        <dbReference type="Proteomes" id="UP000265520"/>
    </source>
</evidence>
<organism evidence="1 2">
    <name type="scientific">Trifolium medium</name>
    <dbReference type="NCBI Taxonomy" id="97028"/>
    <lineage>
        <taxon>Eukaryota</taxon>
        <taxon>Viridiplantae</taxon>
        <taxon>Streptophyta</taxon>
        <taxon>Embryophyta</taxon>
        <taxon>Tracheophyta</taxon>
        <taxon>Spermatophyta</taxon>
        <taxon>Magnoliopsida</taxon>
        <taxon>eudicotyledons</taxon>
        <taxon>Gunneridae</taxon>
        <taxon>Pentapetalae</taxon>
        <taxon>rosids</taxon>
        <taxon>fabids</taxon>
        <taxon>Fabales</taxon>
        <taxon>Fabaceae</taxon>
        <taxon>Papilionoideae</taxon>
        <taxon>50 kb inversion clade</taxon>
        <taxon>NPAAA clade</taxon>
        <taxon>Hologalegina</taxon>
        <taxon>IRL clade</taxon>
        <taxon>Trifolieae</taxon>
        <taxon>Trifolium</taxon>
    </lineage>
</organism>
<dbReference type="Proteomes" id="UP000265520">
    <property type="component" value="Unassembled WGS sequence"/>
</dbReference>
<reference evidence="1 2" key="1">
    <citation type="journal article" date="2018" name="Front. Plant Sci.">
        <title>Red Clover (Trifolium pratense) and Zigzag Clover (T. medium) - A Picture of Genomic Similarities and Differences.</title>
        <authorList>
            <person name="Dluhosova J."/>
            <person name="Istvanek J."/>
            <person name="Nedelnik J."/>
            <person name="Repkova J."/>
        </authorList>
    </citation>
    <scope>NUCLEOTIDE SEQUENCE [LARGE SCALE GENOMIC DNA]</scope>
    <source>
        <strain evidence="2">cv. 10/8</strain>
        <tissue evidence="1">Leaf</tissue>
    </source>
</reference>
<proteinExistence type="predicted"/>